<comment type="caution">
    <text evidence="5">Lacks conserved residue(s) required for the propagation of feature annotation.</text>
</comment>
<dbReference type="OrthoDB" id="9770965at2"/>
<evidence type="ECO:0000256" key="3">
    <source>
        <dbReference type="ARBA" id="ARBA00022963"/>
    </source>
</evidence>
<dbReference type="EMBL" id="SJPV01000020">
    <property type="protein sequence ID" value="TWU30831.1"/>
    <property type="molecule type" value="Genomic_DNA"/>
</dbReference>
<dbReference type="InterPro" id="IPR014710">
    <property type="entry name" value="RmlC-like_jellyroll"/>
</dbReference>
<name>A0A5C6D4Z6_9BACT</name>
<feature type="short sequence motif" description="GXSXG" evidence="5">
    <location>
        <begin position="375"/>
        <end position="379"/>
    </location>
</feature>
<evidence type="ECO:0000259" key="7">
    <source>
        <dbReference type="PROSITE" id="PS51635"/>
    </source>
</evidence>
<dbReference type="GO" id="GO:0046470">
    <property type="term" value="P:phosphatidylcholine metabolic process"/>
    <property type="evidence" value="ECO:0007669"/>
    <property type="project" value="InterPro"/>
</dbReference>
<reference evidence="8 9" key="1">
    <citation type="submission" date="2019-02" db="EMBL/GenBank/DDBJ databases">
        <title>Deep-cultivation of Planctomycetes and their phenomic and genomic characterization uncovers novel biology.</title>
        <authorList>
            <person name="Wiegand S."/>
            <person name="Jogler M."/>
            <person name="Boedeker C."/>
            <person name="Pinto D."/>
            <person name="Vollmers J."/>
            <person name="Rivas-Marin E."/>
            <person name="Kohn T."/>
            <person name="Peeters S.H."/>
            <person name="Heuer A."/>
            <person name="Rast P."/>
            <person name="Oberbeckmann S."/>
            <person name="Bunk B."/>
            <person name="Jeske O."/>
            <person name="Meyerdierks A."/>
            <person name="Storesund J.E."/>
            <person name="Kallscheuer N."/>
            <person name="Luecker S."/>
            <person name="Lage O.M."/>
            <person name="Pohl T."/>
            <person name="Merkel B.J."/>
            <person name="Hornburger P."/>
            <person name="Mueller R.-W."/>
            <person name="Bruemmer F."/>
            <person name="Labrenz M."/>
            <person name="Spormann A.M."/>
            <person name="Op Den Camp H."/>
            <person name="Overmann J."/>
            <person name="Amann R."/>
            <person name="Jetten M.S.M."/>
            <person name="Mascher T."/>
            <person name="Medema M.H."/>
            <person name="Devos D.P."/>
            <person name="Kaster A.-K."/>
            <person name="Ovreas L."/>
            <person name="Rohde M."/>
            <person name="Galperin M.Y."/>
            <person name="Jogler C."/>
        </authorList>
    </citation>
    <scope>NUCLEOTIDE SEQUENCE [LARGE SCALE GENOMIC DNA]</scope>
    <source>
        <strain evidence="8 9">Poly41</strain>
    </source>
</reference>
<sequence>MTESPDRVPKERISIELKRLPWAKDLSETALREFAEVGEWVQYQAGDYVHRAEEPMKFVYFIVSGRLQATLFDSLGNQILEKSLVRGSVFGLFSVAIADQSRTNVVATEASSVIRLELQTMLKIVAKHADLQMCVYRLAAGIVKQIIEVDRTLSQPSVVGMVHQSEASRPLTRQLLTRLQQIESHPCVATDDPQWRPIDGVPSRVIFKNGELFTAQQSGELLKEWSQFGRIFIDLRGNHSLEHLARMFSYVDAVLWCVRPDDAKTAIGTLRALQERVAGLKSKVRLVWLLDNQTQVAPHEPEQRQLVERDFKVSFESPSKQQSRLLQQGIERIIHYLRGIQIGLALGGGAARGMAHLGVLKALEQNGIVIDMLAGTSAGAMTGTVYASGMDADYAVECFKTDLSLPWAYRQMPGGGYWYLLRKYRKNKFDPMLRKYLGQARLEQLAIPMLTVTVDLVEGVQVVRGTGDATHAILESINLPVLSNPRVSSGRALVDGGLVNNIPADVLVENGCNFVLASSVTAQLEQDFMDIRSARTTPKFKLFSALQVLMRGQLVQAFNMNAIGVEPADFVIESDVSAFDLSEFSRADEMAIAGAEAANESAAKLKQLLSQLDPKLFPPS</sequence>
<dbReference type="InterPro" id="IPR001423">
    <property type="entry name" value="LysoPLipase_patatin_CS"/>
</dbReference>
<dbReference type="InterPro" id="IPR018490">
    <property type="entry name" value="cNMP-bd_dom_sf"/>
</dbReference>
<keyword evidence="9" id="KW-1185">Reference proteome</keyword>
<evidence type="ECO:0000256" key="5">
    <source>
        <dbReference type="PROSITE-ProRule" id="PRU01161"/>
    </source>
</evidence>
<comment type="similarity">
    <text evidence="1">Belongs to the NTE family.</text>
</comment>
<dbReference type="PANTHER" id="PTHR14226:SF76">
    <property type="entry name" value="NTE FAMILY PROTEIN RSSA"/>
    <property type="match status" value="1"/>
</dbReference>
<dbReference type="PROSITE" id="PS51635">
    <property type="entry name" value="PNPLA"/>
    <property type="match status" value="1"/>
</dbReference>
<dbReference type="SMART" id="SM00100">
    <property type="entry name" value="cNMP"/>
    <property type="match status" value="1"/>
</dbReference>
<evidence type="ECO:0000313" key="9">
    <source>
        <dbReference type="Proteomes" id="UP000319143"/>
    </source>
</evidence>
<feature type="active site" description="Proton acceptor" evidence="5">
    <location>
        <position position="495"/>
    </location>
</feature>
<dbReference type="RefSeq" id="WP_146531213.1">
    <property type="nucleotide sequence ID" value="NZ_SJPV01000020.1"/>
</dbReference>
<dbReference type="GO" id="GO:0004622">
    <property type="term" value="F:phosphatidylcholine lysophospholipase activity"/>
    <property type="evidence" value="ECO:0007669"/>
    <property type="project" value="InterPro"/>
</dbReference>
<accession>A0A5C6D4Z6</accession>
<keyword evidence="3 5" id="KW-0442">Lipid degradation</keyword>
<protein>
    <submittedName>
        <fullName evidence="8">NTE family protein RssA</fullName>
    </submittedName>
</protein>
<dbReference type="Proteomes" id="UP000319143">
    <property type="component" value="Unassembled WGS sequence"/>
</dbReference>
<evidence type="ECO:0000256" key="1">
    <source>
        <dbReference type="ARBA" id="ARBA00006636"/>
    </source>
</evidence>
<feature type="active site" description="Nucleophile" evidence="5">
    <location>
        <position position="377"/>
    </location>
</feature>
<dbReference type="GO" id="GO:0016042">
    <property type="term" value="P:lipid catabolic process"/>
    <property type="evidence" value="ECO:0007669"/>
    <property type="project" value="UniProtKB-UniRule"/>
</dbReference>
<dbReference type="SUPFAM" id="SSF52151">
    <property type="entry name" value="FabD/lysophospholipase-like"/>
    <property type="match status" value="1"/>
</dbReference>
<feature type="short sequence motif" description="DGA/G" evidence="5">
    <location>
        <begin position="495"/>
        <end position="497"/>
    </location>
</feature>
<dbReference type="SUPFAM" id="SSF51206">
    <property type="entry name" value="cAMP-binding domain-like"/>
    <property type="match status" value="1"/>
</dbReference>
<keyword evidence="2 5" id="KW-0378">Hydrolase</keyword>
<feature type="domain" description="PNPLA" evidence="7">
    <location>
        <begin position="344"/>
        <end position="508"/>
    </location>
</feature>
<dbReference type="Gene3D" id="3.40.1090.10">
    <property type="entry name" value="Cytosolic phospholipase A2 catalytic domain"/>
    <property type="match status" value="2"/>
</dbReference>
<gene>
    <name evidence="8" type="primary">rssA_2</name>
    <name evidence="8" type="ORF">Poly41_65250</name>
</gene>
<dbReference type="Pfam" id="PF00027">
    <property type="entry name" value="cNMP_binding"/>
    <property type="match status" value="1"/>
</dbReference>
<dbReference type="InterPro" id="IPR000595">
    <property type="entry name" value="cNMP-bd_dom"/>
</dbReference>
<comment type="caution">
    <text evidence="8">The sequence shown here is derived from an EMBL/GenBank/DDBJ whole genome shotgun (WGS) entry which is preliminary data.</text>
</comment>
<dbReference type="InterPro" id="IPR050301">
    <property type="entry name" value="NTE"/>
</dbReference>
<feature type="domain" description="Cyclic nucleotide-binding" evidence="6">
    <location>
        <begin position="22"/>
        <end position="132"/>
    </location>
</feature>
<dbReference type="InterPro" id="IPR016035">
    <property type="entry name" value="Acyl_Trfase/lysoPLipase"/>
</dbReference>
<dbReference type="PROSITE" id="PS01237">
    <property type="entry name" value="UPF0028"/>
    <property type="match status" value="1"/>
</dbReference>
<dbReference type="PROSITE" id="PS50042">
    <property type="entry name" value="CNMP_BINDING_3"/>
    <property type="match status" value="1"/>
</dbReference>
<proteinExistence type="inferred from homology"/>
<dbReference type="CDD" id="cd00038">
    <property type="entry name" value="CAP_ED"/>
    <property type="match status" value="1"/>
</dbReference>
<evidence type="ECO:0000313" key="8">
    <source>
        <dbReference type="EMBL" id="TWU30831.1"/>
    </source>
</evidence>
<dbReference type="Gene3D" id="2.60.120.10">
    <property type="entry name" value="Jelly Rolls"/>
    <property type="match status" value="1"/>
</dbReference>
<dbReference type="AlphaFoldDB" id="A0A5C6D4Z6"/>
<dbReference type="Pfam" id="PF01734">
    <property type="entry name" value="Patatin"/>
    <property type="match status" value="1"/>
</dbReference>
<dbReference type="PANTHER" id="PTHR14226">
    <property type="entry name" value="NEUROPATHY TARGET ESTERASE/SWISS CHEESE D.MELANOGASTER"/>
    <property type="match status" value="1"/>
</dbReference>
<evidence type="ECO:0000256" key="2">
    <source>
        <dbReference type="ARBA" id="ARBA00022801"/>
    </source>
</evidence>
<keyword evidence="4 5" id="KW-0443">Lipid metabolism</keyword>
<dbReference type="InterPro" id="IPR002641">
    <property type="entry name" value="PNPLA_dom"/>
</dbReference>
<evidence type="ECO:0000259" key="6">
    <source>
        <dbReference type="PROSITE" id="PS50042"/>
    </source>
</evidence>
<organism evidence="8 9">
    <name type="scientific">Novipirellula artificiosorum</name>
    <dbReference type="NCBI Taxonomy" id="2528016"/>
    <lineage>
        <taxon>Bacteria</taxon>
        <taxon>Pseudomonadati</taxon>
        <taxon>Planctomycetota</taxon>
        <taxon>Planctomycetia</taxon>
        <taxon>Pirellulales</taxon>
        <taxon>Pirellulaceae</taxon>
        <taxon>Novipirellula</taxon>
    </lineage>
</organism>
<evidence type="ECO:0000256" key="4">
    <source>
        <dbReference type="ARBA" id="ARBA00023098"/>
    </source>
</evidence>